<gene>
    <name evidence="3" type="ORF">CL2_03890</name>
</gene>
<feature type="domain" description="Soluble ligand binding" evidence="2">
    <location>
        <begin position="50"/>
        <end position="104"/>
    </location>
</feature>
<dbReference type="InterPro" id="IPR019554">
    <property type="entry name" value="Soluble_ligand-bd"/>
</dbReference>
<dbReference type="SUPFAM" id="SSF47781">
    <property type="entry name" value="RuvA domain 2-like"/>
    <property type="match status" value="1"/>
</dbReference>
<evidence type="ECO:0000259" key="2">
    <source>
        <dbReference type="Pfam" id="PF10531"/>
    </source>
</evidence>
<dbReference type="Gene3D" id="1.10.150.310">
    <property type="entry name" value="Tex RuvX-like domain-like"/>
    <property type="match status" value="1"/>
</dbReference>
<dbReference type="PATRIC" id="fig|245018.3.peg.573"/>
<dbReference type="Pfam" id="PF12836">
    <property type="entry name" value="HHH_3"/>
    <property type="match status" value="1"/>
</dbReference>
<reference evidence="3 4" key="1">
    <citation type="submission" date="2010-03" db="EMBL/GenBank/DDBJ databases">
        <title>The genome sequence of Clostridiales sp. SSC/2.</title>
        <authorList>
            <consortium name="metaHIT consortium -- http://www.metahit.eu/"/>
            <person name="Pajon A."/>
            <person name="Turner K."/>
            <person name="Parkhill J."/>
            <person name="Duncan S."/>
            <person name="Flint H."/>
        </authorList>
    </citation>
    <scope>NUCLEOTIDE SEQUENCE [LARGE SCALE GENOMIC DNA]</scope>
    <source>
        <strain evidence="3 4">SSC/2</strain>
    </source>
</reference>
<dbReference type="InterPro" id="IPR004509">
    <property type="entry name" value="Competence_ComEA_HhH"/>
</dbReference>
<feature type="region of interest" description="Disordered" evidence="1">
    <location>
        <begin position="106"/>
        <end position="125"/>
    </location>
</feature>
<dbReference type="PANTHER" id="PTHR21180:SF32">
    <property type="entry name" value="ENDONUCLEASE_EXONUCLEASE_PHOSPHATASE FAMILY DOMAIN-CONTAINING PROTEIN 1"/>
    <property type="match status" value="1"/>
</dbReference>
<dbReference type="EMBL" id="FP929061">
    <property type="protein sequence ID" value="CBL37467.1"/>
    <property type="molecule type" value="Genomic_DNA"/>
</dbReference>
<protein>
    <submittedName>
        <fullName evidence="3">Competence protein ComEA helix-hairpin-helix repeat region</fullName>
    </submittedName>
</protein>
<dbReference type="Proteomes" id="UP000008960">
    <property type="component" value="Chromosome"/>
</dbReference>
<dbReference type="Pfam" id="PF10531">
    <property type="entry name" value="SLBB"/>
    <property type="match status" value="1"/>
</dbReference>
<dbReference type="PROSITE" id="PS51257">
    <property type="entry name" value="PROKAR_LIPOPROTEIN"/>
    <property type="match status" value="1"/>
</dbReference>
<dbReference type="InterPro" id="IPR010994">
    <property type="entry name" value="RuvA_2-like"/>
</dbReference>
<dbReference type="InterPro" id="IPR051675">
    <property type="entry name" value="Endo/Exo/Phosphatase_dom_1"/>
</dbReference>
<dbReference type="GO" id="GO:0015627">
    <property type="term" value="C:type II protein secretion system complex"/>
    <property type="evidence" value="ECO:0007669"/>
    <property type="project" value="TreeGrafter"/>
</dbReference>
<dbReference type="NCBIfam" id="TIGR00426">
    <property type="entry name" value="competence protein ComEA helix-hairpin-helix repeat region"/>
    <property type="match status" value="1"/>
</dbReference>
<dbReference type="KEGG" id="bprl:CL2_03890"/>
<dbReference type="AlphaFoldDB" id="D4MXX2"/>
<accession>D4MXX2</accession>
<dbReference type="PANTHER" id="PTHR21180">
    <property type="entry name" value="ENDONUCLEASE/EXONUCLEASE/PHOSPHATASE FAMILY DOMAIN-CONTAINING PROTEIN 1"/>
    <property type="match status" value="1"/>
</dbReference>
<evidence type="ECO:0000256" key="1">
    <source>
        <dbReference type="SAM" id="MobiDB-lite"/>
    </source>
</evidence>
<dbReference type="RefSeq" id="WP_008392901.1">
    <property type="nucleotide sequence ID" value="NC_021016.1"/>
</dbReference>
<reference evidence="3 4" key="2">
    <citation type="submission" date="2010-03" db="EMBL/GenBank/DDBJ databases">
        <authorList>
            <person name="Pajon A."/>
        </authorList>
    </citation>
    <scope>NUCLEOTIDE SEQUENCE [LARGE SCALE GENOMIC DNA]</scope>
    <source>
        <strain evidence="3 4">SSC/2</strain>
    </source>
</reference>
<organism evidence="3 4">
    <name type="scientific">Anaerostipes hadrus</name>
    <dbReference type="NCBI Taxonomy" id="649756"/>
    <lineage>
        <taxon>Bacteria</taxon>
        <taxon>Bacillati</taxon>
        <taxon>Bacillota</taxon>
        <taxon>Clostridia</taxon>
        <taxon>Lachnospirales</taxon>
        <taxon>Lachnospiraceae</taxon>
        <taxon>Anaerostipes</taxon>
    </lineage>
</organism>
<name>D4MXX2_ANAHA</name>
<dbReference type="Gene3D" id="3.10.560.10">
    <property type="entry name" value="Outer membrane lipoprotein wza domain like"/>
    <property type="match status" value="1"/>
</dbReference>
<evidence type="ECO:0000313" key="4">
    <source>
        <dbReference type="Proteomes" id="UP000008960"/>
    </source>
</evidence>
<dbReference type="GO" id="GO:0015628">
    <property type="term" value="P:protein secretion by the type II secretion system"/>
    <property type="evidence" value="ECO:0007669"/>
    <property type="project" value="TreeGrafter"/>
</dbReference>
<evidence type="ECO:0000313" key="3">
    <source>
        <dbReference type="EMBL" id="CBL37467.1"/>
    </source>
</evidence>
<sequence>MLFRRVKVITILLMVFMMSIGCSRRKEVSIEPKKETKTTAEKSSSKETIYVYVCGEVKHPGVYRFSKDERIVSAVKAAGGLTKKASAESINQAEKMKDGQQITIPSKKQTAKNEGSDSKAVQSSSGKININTAGVKELMTLSGIGEAKASDIISYREEHGPFSDISDIMKIQGIKEGIYHKIKDKITI</sequence>
<proteinExistence type="predicted"/>